<keyword evidence="2" id="KW-1185">Reference proteome</keyword>
<reference evidence="2" key="1">
    <citation type="submission" date="2017-11" db="EMBL/GenBank/DDBJ databases">
        <authorList>
            <person name="Watanabe M."/>
            <person name="Kojima H."/>
        </authorList>
    </citation>
    <scope>NUCLEOTIDE SEQUENCE [LARGE SCALE GENOMIC DNA]</scope>
    <source>
        <strain evidence="2">Tokyo 01</strain>
    </source>
</reference>
<sequence>MEHLATGKPLFVSAYKSDGMFEDLFSVMVAETGLKETGESEFFHVQHMPPEDQLKLIMSSAALPVVFDSQKICGKYYRDGSIGGWQTQQGNTPVTPLKNAGCKWAVVVHLTDGSLWDRSQFDQNMNIIEIRPEKPIHPEGSVKSLMDFSSERTDKWIEQGYEDAARCLGNVISALRLAHMAEIAEKELDTIVSGLMSDDFDEKLKLL</sequence>
<accession>A0A401FQF3</accession>
<name>A0A401FQF3_9BACT</name>
<proteinExistence type="predicted"/>
<evidence type="ECO:0000313" key="2">
    <source>
        <dbReference type="Proteomes" id="UP000288096"/>
    </source>
</evidence>
<gene>
    <name evidence="1" type="ORF">DENIS_0149</name>
</gene>
<organism evidence="1 2">
    <name type="scientific">Desulfonema ishimotonii</name>
    <dbReference type="NCBI Taxonomy" id="45657"/>
    <lineage>
        <taxon>Bacteria</taxon>
        <taxon>Pseudomonadati</taxon>
        <taxon>Thermodesulfobacteriota</taxon>
        <taxon>Desulfobacteria</taxon>
        <taxon>Desulfobacterales</taxon>
        <taxon>Desulfococcaceae</taxon>
        <taxon>Desulfonema</taxon>
    </lineage>
</organism>
<dbReference type="InterPro" id="IPR016035">
    <property type="entry name" value="Acyl_Trfase/lysoPLipase"/>
</dbReference>
<dbReference type="Gene3D" id="3.40.1090.10">
    <property type="entry name" value="Cytosolic phospholipase A2 catalytic domain"/>
    <property type="match status" value="1"/>
</dbReference>
<protein>
    <submittedName>
        <fullName evidence="1">Phospholipase</fullName>
    </submittedName>
</protein>
<dbReference type="SUPFAM" id="SSF52151">
    <property type="entry name" value="FabD/lysophospholipase-like"/>
    <property type="match status" value="1"/>
</dbReference>
<comment type="caution">
    <text evidence="1">The sequence shown here is derived from an EMBL/GenBank/DDBJ whole genome shotgun (WGS) entry which is preliminary data.</text>
</comment>
<dbReference type="Proteomes" id="UP000288096">
    <property type="component" value="Unassembled WGS sequence"/>
</dbReference>
<dbReference type="AlphaFoldDB" id="A0A401FQF3"/>
<dbReference type="OrthoDB" id="9798773at2"/>
<dbReference type="RefSeq" id="WP_124326741.1">
    <property type="nucleotide sequence ID" value="NZ_BEXT01000001.1"/>
</dbReference>
<dbReference type="EMBL" id="BEXT01000001">
    <property type="protein sequence ID" value="GBC59213.1"/>
    <property type="molecule type" value="Genomic_DNA"/>
</dbReference>
<reference evidence="2" key="2">
    <citation type="submission" date="2019-01" db="EMBL/GenBank/DDBJ databases">
        <title>Genome sequence of Desulfonema ishimotonii strain Tokyo 01.</title>
        <authorList>
            <person name="Fukui M."/>
        </authorList>
    </citation>
    <scope>NUCLEOTIDE SEQUENCE [LARGE SCALE GENOMIC DNA]</scope>
    <source>
        <strain evidence="2">Tokyo 01</strain>
    </source>
</reference>
<evidence type="ECO:0000313" key="1">
    <source>
        <dbReference type="EMBL" id="GBC59213.1"/>
    </source>
</evidence>